<dbReference type="Pfam" id="PF00069">
    <property type="entry name" value="Pkinase"/>
    <property type="match status" value="1"/>
</dbReference>
<dbReference type="EMBL" id="FNET01000003">
    <property type="protein sequence ID" value="SDJ72837.1"/>
    <property type="molecule type" value="Genomic_DNA"/>
</dbReference>
<dbReference type="GO" id="GO:0004674">
    <property type="term" value="F:protein serine/threonine kinase activity"/>
    <property type="evidence" value="ECO:0007669"/>
    <property type="project" value="UniProtKB-KW"/>
</dbReference>
<dbReference type="Gene3D" id="1.10.510.10">
    <property type="entry name" value="Transferase(Phosphotransferase) domain 1"/>
    <property type="match status" value="1"/>
</dbReference>
<evidence type="ECO:0000313" key="10">
    <source>
        <dbReference type="EMBL" id="SDJ72837.1"/>
    </source>
</evidence>
<keyword evidence="8" id="KW-0472">Membrane</keyword>
<keyword evidence="6 7" id="KW-0067">ATP-binding</keyword>
<dbReference type="PANTHER" id="PTHR43289:SF6">
    <property type="entry name" value="SERINE_THREONINE-PROTEIN KINASE NEKL-3"/>
    <property type="match status" value="1"/>
</dbReference>
<dbReference type="Gene3D" id="3.30.200.20">
    <property type="entry name" value="Phosphorylase Kinase, domain 1"/>
    <property type="match status" value="1"/>
</dbReference>
<evidence type="ECO:0000313" key="11">
    <source>
        <dbReference type="Proteomes" id="UP000199682"/>
    </source>
</evidence>
<evidence type="ECO:0000256" key="3">
    <source>
        <dbReference type="ARBA" id="ARBA00022679"/>
    </source>
</evidence>
<gene>
    <name evidence="10" type="ORF">SAMN04488074_10357</name>
</gene>
<dbReference type="Proteomes" id="UP000199682">
    <property type="component" value="Unassembled WGS sequence"/>
</dbReference>
<dbReference type="RefSeq" id="WP_256334553.1">
    <property type="nucleotide sequence ID" value="NZ_FNET01000003.1"/>
</dbReference>
<dbReference type="SMART" id="SM00220">
    <property type="entry name" value="S_TKc"/>
    <property type="match status" value="1"/>
</dbReference>
<organism evidence="10 11">
    <name type="scientific">Lentzea albidocapillata subsp. violacea</name>
    <dbReference type="NCBI Taxonomy" id="128104"/>
    <lineage>
        <taxon>Bacteria</taxon>
        <taxon>Bacillati</taxon>
        <taxon>Actinomycetota</taxon>
        <taxon>Actinomycetes</taxon>
        <taxon>Pseudonocardiales</taxon>
        <taxon>Pseudonocardiaceae</taxon>
        <taxon>Lentzea</taxon>
    </lineage>
</organism>
<reference evidence="11" key="1">
    <citation type="submission" date="2016-10" db="EMBL/GenBank/DDBJ databases">
        <authorList>
            <person name="Varghese N."/>
            <person name="Submissions S."/>
        </authorList>
    </citation>
    <scope>NUCLEOTIDE SEQUENCE [LARGE SCALE GENOMIC DNA]</scope>
    <source>
        <strain evidence="11">DSM 44796</strain>
    </source>
</reference>
<dbReference type="CDD" id="cd14014">
    <property type="entry name" value="STKc_PknB_like"/>
    <property type="match status" value="1"/>
</dbReference>
<dbReference type="SUPFAM" id="SSF56112">
    <property type="entry name" value="Protein kinase-like (PK-like)"/>
    <property type="match status" value="1"/>
</dbReference>
<dbReference type="PROSITE" id="PS00107">
    <property type="entry name" value="PROTEIN_KINASE_ATP"/>
    <property type="match status" value="1"/>
</dbReference>
<dbReference type="EC" id="2.7.11.1" evidence="1"/>
<evidence type="ECO:0000259" key="9">
    <source>
        <dbReference type="PROSITE" id="PS50011"/>
    </source>
</evidence>
<feature type="domain" description="Protein kinase" evidence="9">
    <location>
        <begin position="8"/>
        <end position="265"/>
    </location>
</feature>
<dbReference type="InterPro" id="IPR017441">
    <property type="entry name" value="Protein_kinase_ATP_BS"/>
</dbReference>
<evidence type="ECO:0000256" key="1">
    <source>
        <dbReference type="ARBA" id="ARBA00012513"/>
    </source>
</evidence>
<dbReference type="InterPro" id="IPR000719">
    <property type="entry name" value="Prot_kinase_dom"/>
</dbReference>
<dbReference type="AlphaFoldDB" id="A0A1G8W420"/>
<keyword evidence="2 10" id="KW-0723">Serine/threonine-protein kinase</keyword>
<evidence type="ECO:0000256" key="5">
    <source>
        <dbReference type="ARBA" id="ARBA00022777"/>
    </source>
</evidence>
<evidence type="ECO:0000256" key="6">
    <source>
        <dbReference type="ARBA" id="ARBA00022840"/>
    </source>
</evidence>
<proteinExistence type="predicted"/>
<keyword evidence="5 10" id="KW-0418">Kinase</keyword>
<evidence type="ECO:0000256" key="4">
    <source>
        <dbReference type="ARBA" id="ARBA00022741"/>
    </source>
</evidence>
<dbReference type="PROSITE" id="PS50011">
    <property type="entry name" value="PROTEIN_KINASE_DOM"/>
    <property type="match status" value="1"/>
</dbReference>
<dbReference type="PANTHER" id="PTHR43289">
    <property type="entry name" value="MITOGEN-ACTIVATED PROTEIN KINASE KINASE KINASE 20-RELATED"/>
    <property type="match status" value="1"/>
</dbReference>
<keyword evidence="3" id="KW-0808">Transferase</keyword>
<protein>
    <recommendedName>
        <fullName evidence="1">non-specific serine/threonine protein kinase</fullName>
        <ecNumber evidence="1">2.7.11.1</ecNumber>
    </recommendedName>
</protein>
<dbReference type="InterPro" id="IPR008271">
    <property type="entry name" value="Ser/Thr_kinase_AS"/>
</dbReference>
<keyword evidence="8" id="KW-1133">Transmembrane helix</keyword>
<feature type="transmembrane region" description="Helical" evidence="8">
    <location>
        <begin position="280"/>
        <end position="301"/>
    </location>
</feature>
<evidence type="ECO:0000256" key="8">
    <source>
        <dbReference type="SAM" id="Phobius"/>
    </source>
</evidence>
<keyword evidence="4 7" id="KW-0547">Nucleotide-binding</keyword>
<evidence type="ECO:0000256" key="2">
    <source>
        <dbReference type="ARBA" id="ARBA00022527"/>
    </source>
</evidence>
<dbReference type="InterPro" id="IPR011009">
    <property type="entry name" value="Kinase-like_dom_sf"/>
</dbReference>
<dbReference type="GO" id="GO:0005524">
    <property type="term" value="F:ATP binding"/>
    <property type="evidence" value="ECO:0007669"/>
    <property type="project" value="UniProtKB-UniRule"/>
</dbReference>
<feature type="binding site" evidence="7">
    <location>
        <position position="37"/>
    </location>
    <ligand>
        <name>ATP</name>
        <dbReference type="ChEBI" id="CHEBI:30616"/>
    </ligand>
</feature>
<keyword evidence="8" id="KW-0812">Transmembrane</keyword>
<name>A0A1G8W420_9PSEU</name>
<evidence type="ECO:0000256" key="7">
    <source>
        <dbReference type="PROSITE-ProRule" id="PRU10141"/>
    </source>
</evidence>
<sequence>MTTIGGRYTLLERIGSGAMGVVWRARDEVLAREVAVKELITGDHQRAMREARNAARLHHQHAIAVFDVVGSDDEEPWIVMEYLPSHSLSALIAERGPLKPAQAASIGAKVASALAAAHAAGLVHRDVKPGNVLIGHDGTVKLTDFGISKATGDGTMTDTGMISGTPAYLAPEVARGEQPDEASDVFSLGAMIYTAIEGESVFGPSDNSFGLIYRAASGQLRDPKNAGELTPSLMRLLSQDPKDRPTAQEAADLLAAEPQPSQPLQIPQQQSRRRAPNRRILVILAVIAVLAIGGGAAAAYWSGTEGTPVNQSNFQQQPRYFTASEAAGFVLDHYGQLPAHADVAWRNLYERATEPLEKYVARWKGYSSVRCSLSTVPVRSHGPNWVVTFDLALQTDLGEQKNGVYEAEIAAVSNEMRITSITQIS</sequence>
<dbReference type="PROSITE" id="PS00108">
    <property type="entry name" value="PROTEIN_KINASE_ST"/>
    <property type="match status" value="1"/>
</dbReference>
<accession>A0A1G8W420</accession>